<dbReference type="KEGG" id="ago:AGOS_ABR192W"/>
<dbReference type="InterPro" id="IPR014729">
    <property type="entry name" value="Rossmann-like_a/b/a_fold"/>
</dbReference>
<dbReference type="NCBIfam" id="TIGR00234">
    <property type="entry name" value="tyrS"/>
    <property type="match status" value="1"/>
</dbReference>
<dbReference type="Gene3D" id="3.40.50.620">
    <property type="entry name" value="HUPs"/>
    <property type="match status" value="1"/>
</dbReference>
<dbReference type="SUPFAM" id="SSF55174">
    <property type="entry name" value="Alpha-L RNA-binding motif"/>
    <property type="match status" value="1"/>
</dbReference>
<dbReference type="GO" id="GO:0003723">
    <property type="term" value="F:RNA binding"/>
    <property type="evidence" value="ECO:0007669"/>
    <property type="project" value="InterPro"/>
</dbReference>
<dbReference type="GO" id="GO:0005739">
    <property type="term" value="C:mitochondrion"/>
    <property type="evidence" value="ECO:0000318"/>
    <property type="project" value="GO_Central"/>
</dbReference>
<organism evidence="10 11">
    <name type="scientific">Eremothecium gossypii (strain ATCC 10895 / CBS 109.51 / FGSC 9923 / NRRL Y-1056)</name>
    <name type="common">Yeast</name>
    <name type="synonym">Ashbya gossypii</name>
    <dbReference type="NCBI Taxonomy" id="284811"/>
    <lineage>
        <taxon>Eukaryota</taxon>
        <taxon>Fungi</taxon>
        <taxon>Dikarya</taxon>
        <taxon>Ascomycota</taxon>
        <taxon>Saccharomycotina</taxon>
        <taxon>Saccharomycetes</taxon>
        <taxon>Saccharomycetales</taxon>
        <taxon>Saccharomycetaceae</taxon>
        <taxon>Eremothecium</taxon>
    </lineage>
</organism>
<dbReference type="RefSeq" id="NP_983140.2">
    <property type="nucleotide sequence ID" value="NM_208493.2"/>
</dbReference>
<dbReference type="InterPro" id="IPR002305">
    <property type="entry name" value="aa-tRNA-synth_Ic"/>
</dbReference>
<comment type="catalytic activity">
    <reaction evidence="8 9">
        <text>tRNA(Tyr) + L-tyrosine + ATP = L-tyrosyl-tRNA(Tyr) + AMP + diphosphate + H(+)</text>
        <dbReference type="Rhea" id="RHEA:10220"/>
        <dbReference type="Rhea" id="RHEA-COMP:9706"/>
        <dbReference type="Rhea" id="RHEA-COMP:9707"/>
        <dbReference type="ChEBI" id="CHEBI:15378"/>
        <dbReference type="ChEBI" id="CHEBI:30616"/>
        <dbReference type="ChEBI" id="CHEBI:33019"/>
        <dbReference type="ChEBI" id="CHEBI:58315"/>
        <dbReference type="ChEBI" id="CHEBI:78442"/>
        <dbReference type="ChEBI" id="CHEBI:78536"/>
        <dbReference type="ChEBI" id="CHEBI:456215"/>
        <dbReference type="EC" id="6.1.1.1"/>
    </reaction>
</comment>
<keyword evidence="6 9" id="KW-0030">Aminoacyl-tRNA synthetase</keyword>
<dbReference type="GeneID" id="4619250"/>
<dbReference type="Gene3D" id="3.10.290.10">
    <property type="entry name" value="RNA-binding S4 domain"/>
    <property type="match status" value="1"/>
</dbReference>
<keyword evidence="4 9" id="KW-0067">ATP-binding</keyword>
<dbReference type="InParanoid" id="Q75D31"/>
<dbReference type="AlphaFoldDB" id="Q75D31"/>
<keyword evidence="5 9" id="KW-0648">Protein biosynthesis</keyword>
<dbReference type="FunFam" id="1.10.240.10:FF:000001">
    <property type="entry name" value="Tyrosine--tRNA ligase"/>
    <property type="match status" value="1"/>
</dbReference>
<dbReference type="STRING" id="284811.Q75D31"/>
<dbReference type="EMBL" id="AE016815">
    <property type="protein sequence ID" value="AAS50964.2"/>
    <property type="molecule type" value="Genomic_DNA"/>
</dbReference>
<dbReference type="CDD" id="cd00805">
    <property type="entry name" value="TyrRS_core"/>
    <property type="match status" value="1"/>
</dbReference>
<accession>Q75D31</accession>
<dbReference type="eggNOG" id="KOG2623">
    <property type="taxonomic scope" value="Eukaryota"/>
</dbReference>
<evidence type="ECO:0000256" key="3">
    <source>
        <dbReference type="ARBA" id="ARBA00022741"/>
    </source>
</evidence>
<keyword evidence="11" id="KW-1185">Reference proteome</keyword>
<keyword evidence="3 9" id="KW-0547">Nucleotide-binding</keyword>
<name>Q75D31_EREGS</name>
<dbReference type="HOGENOM" id="CLU_024003_0_0_1"/>
<dbReference type="PRINTS" id="PR01040">
    <property type="entry name" value="TRNASYNTHTYR"/>
</dbReference>
<dbReference type="GO" id="GO:0005524">
    <property type="term" value="F:ATP binding"/>
    <property type="evidence" value="ECO:0007669"/>
    <property type="project" value="UniProtKB-KW"/>
</dbReference>
<dbReference type="OrthoDB" id="337870at2759"/>
<gene>
    <name evidence="10" type="ORF">AGOS_ABR192W</name>
</gene>
<evidence type="ECO:0000256" key="2">
    <source>
        <dbReference type="ARBA" id="ARBA00022598"/>
    </source>
</evidence>
<reference evidence="10 11" key="1">
    <citation type="journal article" date="2004" name="Science">
        <title>The Ashbya gossypii genome as a tool for mapping the ancient Saccharomyces cerevisiae genome.</title>
        <authorList>
            <person name="Dietrich F.S."/>
            <person name="Voegeli S."/>
            <person name="Brachat S."/>
            <person name="Lerch A."/>
            <person name="Gates K."/>
            <person name="Steiner S."/>
            <person name="Mohr C."/>
            <person name="Pohlmann R."/>
            <person name="Luedi P."/>
            <person name="Choi S."/>
            <person name="Wing R.A."/>
            <person name="Flavier A."/>
            <person name="Gaffney T.D."/>
            <person name="Philippsen P."/>
        </authorList>
    </citation>
    <scope>NUCLEOTIDE SEQUENCE [LARGE SCALE GENOMIC DNA]</scope>
    <source>
        <strain evidence="11">ATCC 10895 / CBS 109.51 / FGSC 9923 / NRRL Y-1056</strain>
    </source>
</reference>
<evidence type="ECO:0000256" key="5">
    <source>
        <dbReference type="ARBA" id="ARBA00022917"/>
    </source>
</evidence>
<dbReference type="GO" id="GO:0004831">
    <property type="term" value="F:tyrosine-tRNA ligase activity"/>
    <property type="evidence" value="ECO:0000318"/>
    <property type="project" value="GO_Central"/>
</dbReference>
<evidence type="ECO:0000256" key="4">
    <source>
        <dbReference type="ARBA" id="ARBA00022840"/>
    </source>
</evidence>
<dbReference type="OMA" id="YMMAKDS"/>
<keyword evidence="2 9" id="KW-0436">Ligase</keyword>
<dbReference type="EC" id="6.1.1.1" evidence="1 9"/>
<dbReference type="SUPFAM" id="SSF52374">
    <property type="entry name" value="Nucleotidylyl transferase"/>
    <property type="match status" value="1"/>
</dbReference>
<proteinExistence type="inferred from homology"/>
<sequence>MSCFMRTMRPWLHGGTRQRWFSTGSGTVLDELRARGLVQQISEPVDALVQQLREGKRPRLYCGADPTASSLHLGNLMPLMVLLHCYVRGHDVVALIGGATGMVGDPSGRSTERTALADATRLENVRRISGQFKRFFENGREYHGSRVAPAQSGHAVVVNNVEWWKDMGLLDFLARYGRHIRVQNMLGRDSVSARLSSGSGMGFNEFSYQILQAYDFYHLHTHHGVAIQVGGGDQWGNITAGIDLIGRLSPGAAANPAFGVTVPLLLTASGAKFGKSAGNAVFVDPVITPSYQLYQFFVNTSDADVARFLRLFTMLPLSAIDEAVAAHTVAPQRRLAQRLLAREVVDLLHGLGHGKDAETVSDVLFGGARVDLPAGELLRLFTDAGILREAPRSASLVDLMCLATGSSRAEARRKLVQGAVYLGPDRSRPAQDIADLSPHMIEDRVLLLRIGKQQCYVFHIQ</sequence>
<dbReference type="Gene3D" id="1.10.240.10">
    <property type="entry name" value="Tyrosyl-Transfer RNA Synthetase"/>
    <property type="match status" value="1"/>
</dbReference>
<dbReference type="Pfam" id="PF00579">
    <property type="entry name" value="tRNA-synt_1b"/>
    <property type="match status" value="1"/>
</dbReference>
<evidence type="ECO:0000313" key="11">
    <source>
        <dbReference type="Proteomes" id="UP000000591"/>
    </source>
</evidence>
<dbReference type="GO" id="GO:0070184">
    <property type="term" value="P:mitochondrial tyrosyl-tRNA aminoacylation"/>
    <property type="evidence" value="ECO:0007669"/>
    <property type="project" value="EnsemblFungi"/>
</dbReference>
<evidence type="ECO:0000256" key="1">
    <source>
        <dbReference type="ARBA" id="ARBA00013160"/>
    </source>
</evidence>
<protein>
    <recommendedName>
        <fullName evidence="1 9">Tyrosine--tRNA ligase</fullName>
        <ecNumber evidence="1 9">6.1.1.1</ecNumber>
    </recommendedName>
    <alternativeName>
        <fullName evidence="7 9">Tyrosyl-tRNA synthetase</fullName>
    </alternativeName>
</protein>
<dbReference type="InterPro" id="IPR002307">
    <property type="entry name" value="Tyr-tRNA-ligase"/>
</dbReference>
<dbReference type="InterPro" id="IPR024088">
    <property type="entry name" value="Tyr-tRNA-ligase_bac-type"/>
</dbReference>
<dbReference type="PANTHER" id="PTHR11766:SF0">
    <property type="entry name" value="TYROSINE--TRNA LIGASE, MITOCHONDRIAL"/>
    <property type="match status" value="1"/>
</dbReference>
<evidence type="ECO:0000256" key="8">
    <source>
        <dbReference type="ARBA" id="ARBA00048248"/>
    </source>
</evidence>
<evidence type="ECO:0000313" key="10">
    <source>
        <dbReference type="EMBL" id="AAS50964.2"/>
    </source>
</evidence>
<evidence type="ECO:0000256" key="6">
    <source>
        <dbReference type="ARBA" id="ARBA00023146"/>
    </source>
</evidence>
<dbReference type="GO" id="GO:0043039">
    <property type="term" value="P:tRNA aminoacylation"/>
    <property type="evidence" value="ECO:0000318"/>
    <property type="project" value="GO_Central"/>
</dbReference>
<dbReference type="Proteomes" id="UP000000591">
    <property type="component" value="Chromosome II"/>
</dbReference>
<reference evidence="11" key="2">
    <citation type="journal article" date="2013" name="G3 (Bethesda)">
        <title>Genomes of Ashbya fungi isolated from insects reveal four mating-type loci, numerous translocations, lack of transposons, and distinct gene duplications.</title>
        <authorList>
            <person name="Dietrich F.S."/>
            <person name="Voegeli S."/>
            <person name="Kuo S."/>
            <person name="Philippsen P."/>
        </authorList>
    </citation>
    <scope>GENOME REANNOTATION</scope>
    <source>
        <strain evidence="11">ATCC 10895 / CBS 109.51 / FGSC 9923 / NRRL Y-1056</strain>
    </source>
</reference>
<dbReference type="FunFam" id="3.10.290.10:FF:000091">
    <property type="entry name" value="Tyrosine--tRNA ligase"/>
    <property type="match status" value="1"/>
</dbReference>
<dbReference type="PANTHER" id="PTHR11766">
    <property type="entry name" value="TYROSYL-TRNA SYNTHETASE"/>
    <property type="match status" value="1"/>
</dbReference>
<evidence type="ECO:0000256" key="9">
    <source>
        <dbReference type="RuleBase" id="RU361234"/>
    </source>
</evidence>
<dbReference type="GO" id="GO:0005829">
    <property type="term" value="C:cytosol"/>
    <property type="evidence" value="ECO:0000318"/>
    <property type="project" value="GO_Central"/>
</dbReference>
<dbReference type="InterPro" id="IPR036986">
    <property type="entry name" value="S4_RNA-bd_sf"/>
</dbReference>
<comment type="similarity">
    <text evidence="9">Belongs to the class-I aminoacyl-tRNA synthetase family.</text>
</comment>
<evidence type="ECO:0000256" key="7">
    <source>
        <dbReference type="ARBA" id="ARBA00033323"/>
    </source>
</evidence>
<dbReference type="FunCoup" id="Q75D31">
    <property type="interactions" value="696"/>
</dbReference>